<dbReference type="InterPro" id="IPR049244">
    <property type="entry name" value="DUF6879"/>
</dbReference>
<dbReference type="AlphaFoldDB" id="A0A221NV31"/>
<dbReference type="OrthoDB" id="3821358at2"/>
<evidence type="ECO:0000313" key="2">
    <source>
        <dbReference type="EMBL" id="ASN23800.1"/>
    </source>
</evidence>
<organism evidence="2 3">
    <name type="scientific">Streptomyces pluripotens</name>
    <dbReference type="NCBI Taxonomy" id="1355015"/>
    <lineage>
        <taxon>Bacteria</taxon>
        <taxon>Bacillati</taxon>
        <taxon>Actinomycetota</taxon>
        <taxon>Actinomycetes</taxon>
        <taxon>Kitasatosporales</taxon>
        <taxon>Streptomycetaceae</taxon>
        <taxon>Streptomyces</taxon>
    </lineage>
</organism>
<reference evidence="2 3" key="1">
    <citation type="submission" date="2017-07" db="EMBL/GenBank/DDBJ databases">
        <title>Genome sequence of Streptomyces pluripotens MUSC 137T.</title>
        <authorList>
            <person name="Ser H.-L."/>
            <person name="Lee L.-H."/>
        </authorList>
    </citation>
    <scope>NUCLEOTIDE SEQUENCE [LARGE SCALE GENOMIC DNA]</scope>
    <source>
        <strain evidence="2 3">MUSC 137</strain>
    </source>
</reference>
<sequence length="174" mass="20291">MLLDGDEWRATLRGFRTEAWRLETLPQYLVPQEAEELEAFRAGNRVDPHAYSSACTEDLKRLRGEGKSKGRVHVLTRPLSEYLRFEFSRYYAPHVLAGEDIRILDVTERENPLPDVEDFWMFDRSTVVLMRYEGDGTQTSRELYEGDPAPFVEWQRIAVAESVPFLEYAERVAE</sequence>
<dbReference type="Pfam" id="PF21806">
    <property type="entry name" value="DUF6879"/>
    <property type="match status" value="1"/>
</dbReference>
<dbReference type="Proteomes" id="UP000031501">
    <property type="component" value="Chromosome"/>
</dbReference>
<gene>
    <name evidence="2" type="ORF">LK07_06945</name>
</gene>
<name>A0A221NV31_9ACTN</name>
<proteinExistence type="predicted"/>
<dbReference type="RefSeq" id="WP_039658290.1">
    <property type="nucleotide sequence ID" value="NZ_CP021080.1"/>
</dbReference>
<protein>
    <recommendedName>
        <fullName evidence="1">DUF6879 domain-containing protein</fullName>
    </recommendedName>
</protein>
<feature type="domain" description="DUF6879" evidence="1">
    <location>
        <begin position="6"/>
        <end position="169"/>
    </location>
</feature>
<dbReference type="EMBL" id="CP022433">
    <property type="protein sequence ID" value="ASN23800.1"/>
    <property type="molecule type" value="Genomic_DNA"/>
</dbReference>
<keyword evidence="3" id="KW-1185">Reference proteome</keyword>
<accession>A0A221NV31</accession>
<evidence type="ECO:0000259" key="1">
    <source>
        <dbReference type="Pfam" id="PF21806"/>
    </source>
</evidence>
<dbReference type="STRING" id="1355015.LK06_005845"/>
<dbReference type="KEGG" id="splu:LK06_005845"/>
<evidence type="ECO:0000313" key="3">
    <source>
        <dbReference type="Proteomes" id="UP000031501"/>
    </source>
</evidence>